<name>A0A7J7MQ21_9MAGN</name>
<comment type="caution">
    <text evidence="2">The sequence shown here is derived from an EMBL/GenBank/DDBJ whole genome shotgun (WGS) entry which is preliminary data.</text>
</comment>
<evidence type="ECO:0000313" key="2">
    <source>
        <dbReference type="EMBL" id="KAF6156808.1"/>
    </source>
</evidence>
<protein>
    <submittedName>
        <fullName evidence="2">Uncharacterized protein</fullName>
    </submittedName>
</protein>
<sequence>MNLCDSSSDSTQNSSKRRKQNIPPSSGCHNQSATPTTTVLHIRLPLQKQKASPTETHSREQVFSAGKRMTSPAAVREGTEKATVADQISQAVLSTSNLLQLMQQSSPSQALLIKLPKNLLMKTSTIKNTAQVLQQMPRVISSLDAHMDSGLQRNIDPTDSTHPWQVAIDFSKFLEPSHCSPPEDRKPVAFEHGKVSAQLYVSGFPKRGGIKNVFPLLIFTIVLVSSIEDMCPAYIYGSKPSLFL</sequence>
<feature type="region of interest" description="Disordered" evidence="1">
    <location>
        <begin position="1"/>
        <end position="76"/>
    </location>
</feature>
<organism evidence="2 3">
    <name type="scientific">Kingdonia uniflora</name>
    <dbReference type="NCBI Taxonomy" id="39325"/>
    <lineage>
        <taxon>Eukaryota</taxon>
        <taxon>Viridiplantae</taxon>
        <taxon>Streptophyta</taxon>
        <taxon>Embryophyta</taxon>
        <taxon>Tracheophyta</taxon>
        <taxon>Spermatophyta</taxon>
        <taxon>Magnoliopsida</taxon>
        <taxon>Ranunculales</taxon>
        <taxon>Circaeasteraceae</taxon>
        <taxon>Kingdonia</taxon>
    </lineage>
</organism>
<feature type="compositionally biased region" description="Low complexity" evidence="1">
    <location>
        <begin position="1"/>
        <end position="14"/>
    </location>
</feature>
<proteinExistence type="predicted"/>
<evidence type="ECO:0000256" key="1">
    <source>
        <dbReference type="SAM" id="MobiDB-lite"/>
    </source>
</evidence>
<evidence type="ECO:0000313" key="3">
    <source>
        <dbReference type="Proteomes" id="UP000541444"/>
    </source>
</evidence>
<feature type="compositionally biased region" description="Polar residues" evidence="1">
    <location>
        <begin position="22"/>
        <end position="39"/>
    </location>
</feature>
<accession>A0A7J7MQ21</accession>
<dbReference type="Proteomes" id="UP000541444">
    <property type="component" value="Unassembled WGS sequence"/>
</dbReference>
<dbReference type="OrthoDB" id="1923377at2759"/>
<gene>
    <name evidence="2" type="ORF">GIB67_033277</name>
</gene>
<reference evidence="2 3" key="1">
    <citation type="journal article" date="2020" name="IScience">
        <title>Genome Sequencing of the Endangered Kingdonia uniflora (Circaeasteraceae, Ranunculales) Reveals Potential Mechanisms of Evolutionary Specialization.</title>
        <authorList>
            <person name="Sun Y."/>
            <person name="Deng T."/>
            <person name="Zhang A."/>
            <person name="Moore M.J."/>
            <person name="Landis J.B."/>
            <person name="Lin N."/>
            <person name="Zhang H."/>
            <person name="Zhang X."/>
            <person name="Huang J."/>
            <person name="Zhang X."/>
            <person name="Sun H."/>
            <person name="Wang H."/>
        </authorList>
    </citation>
    <scope>NUCLEOTIDE SEQUENCE [LARGE SCALE GENOMIC DNA]</scope>
    <source>
        <strain evidence="2">TB1705</strain>
        <tissue evidence="2">Leaf</tissue>
    </source>
</reference>
<dbReference type="AlphaFoldDB" id="A0A7J7MQ21"/>
<keyword evidence="3" id="KW-1185">Reference proteome</keyword>
<dbReference type="EMBL" id="JACGCM010001301">
    <property type="protein sequence ID" value="KAF6156808.1"/>
    <property type="molecule type" value="Genomic_DNA"/>
</dbReference>